<evidence type="ECO:0000313" key="1">
    <source>
        <dbReference type="EMBL" id="GJM61690.1"/>
    </source>
</evidence>
<protein>
    <submittedName>
        <fullName evidence="1">Uncharacterized protein</fullName>
    </submittedName>
</protein>
<sequence length="44" mass="4900">MNNIISLNGGESTKLICFYTDSNPQARVVAKNMSYINLIHPTET</sequence>
<dbReference type="AlphaFoldDB" id="A0AAN5AJI6"/>
<dbReference type="Proteomes" id="UP001310022">
    <property type="component" value="Unassembled WGS sequence"/>
</dbReference>
<reference evidence="1 2" key="1">
    <citation type="submission" date="2021-12" db="EMBL/GenBank/DDBJ databases">
        <title>Genome sequencing of bacteria with rrn-lacking chromosome and rrn-plasmid.</title>
        <authorList>
            <person name="Anda M."/>
            <person name="Iwasaki W."/>
        </authorList>
    </citation>
    <scope>NUCLEOTIDE SEQUENCE [LARGE SCALE GENOMIC DNA]</scope>
    <source>
        <strain evidence="1 2">NBRC 15940</strain>
    </source>
</reference>
<dbReference type="EMBL" id="BQKE01000001">
    <property type="protein sequence ID" value="GJM61690.1"/>
    <property type="molecule type" value="Genomic_DNA"/>
</dbReference>
<evidence type="ECO:0000313" key="2">
    <source>
        <dbReference type="Proteomes" id="UP001310022"/>
    </source>
</evidence>
<keyword evidence="2" id="KW-1185">Reference proteome</keyword>
<organism evidence="1 2">
    <name type="scientific">Persicobacter diffluens</name>
    <dbReference type="NCBI Taxonomy" id="981"/>
    <lineage>
        <taxon>Bacteria</taxon>
        <taxon>Pseudomonadati</taxon>
        <taxon>Bacteroidota</taxon>
        <taxon>Cytophagia</taxon>
        <taxon>Cytophagales</taxon>
        <taxon>Persicobacteraceae</taxon>
        <taxon>Persicobacter</taxon>
    </lineage>
</organism>
<name>A0AAN5AJI6_9BACT</name>
<accession>A0AAN5AJI6</accession>
<dbReference type="RefSeq" id="WP_338237177.1">
    <property type="nucleotide sequence ID" value="NZ_BQKE01000001.1"/>
</dbReference>
<comment type="caution">
    <text evidence="1">The sequence shown here is derived from an EMBL/GenBank/DDBJ whole genome shotgun (WGS) entry which is preliminary data.</text>
</comment>
<proteinExistence type="predicted"/>
<gene>
    <name evidence="1" type="ORF">PEDI_22420</name>
</gene>